<dbReference type="PROSITE" id="PS51831">
    <property type="entry name" value="HD"/>
    <property type="match status" value="1"/>
</dbReference>
<dbReference type="PATRIC" id="fig|389348.3.peg.1277"/>
<dbReference type="AlphaFoldDB" id="A0A0U5JAF0"/>
<dbReference type="RefSeq" id="WP_197560233.1">
    <property type="nucleotide sequence ID" value="NZ_LN879502.1"/>
</dbReference>
<dbReference type="GO" id="GO:0008893">
    <property type="term" value="F:guanosine-3',5'-bis(diphosphate) 3'-diphosphatase activity"/>
    <property type="evidence" value="ECO:0007669"/>
    <property type="project" value="TreeGrafter"/>
</dbReference>
<dbReference type="CDD" id="cd00077">
    <property type="entry name" value="HDc"/>
    <property type="match status" value="1"/>
</dbReference>
<feature type="domain" description="HD" evidence="1">
    <location>
        <begin position="89"/>
        <end position="184"/>
    </location>
</feature>
<dbReference type="InterPro" id="IPR003607">
    <property type="entry name" value="HD/PDEase_dom"/>
</dbReference>
<dbReference type="PANTHER" id="PTHR46246:SF1">
    <property type="entry name" value="GUANOSINE-3',5'-BIS(DIPHOSPHATE) 3'-PYROPHOSPHOHYDROLASE MESH1"/>
    <property type="match status" value="1"/>
</dbReference>
<dbReference type="Pfam" id="PF13328">
    <property type="entry name" value="HD_4"/>
    <property type="match status" value="1"/>
</dbReference>
<organism evidence="2 3">
    <name type="scientific">Candidatus Protochlamydia naegleriophila</name>
    <dbReference type="NCBI Taxonomy" id="389348"/>
    <lineage>
        <taxon>Bacteria</taxon>
        <taxon>Pseudomonadati</taxon>
        <taxon>Chlamydiota</taxon>
        <taxon>Chlamydiia</taxon>
        <taxon>Parachlamydiales</taxon>
        <taxon>Parachlamydiaceae</taxon>
        <taxon>Candidatus Protochlamydia</taxon>
    </lineage>
</organism>
<dbReference type="InterPro" id="IPR006674">
    <property type="entry name" value="HD_domain"/>
</dbReference>
<name>A0A0U5JAF0_9BACT</name>
<dbReference type="STRING" id="389348.PNK_1159"/>
<dbReference type="SMART" id="SM00471">
    <property type="entry name" value="HDc"/>
    <property type="match status" value="1"/>
</dbReference>
<dbReference type="InParanoid" id="A0A0U5JAF0"/>
<dbReference type="SUPFAM" id="SSF109604">
    <property type="entry name" value="HD-domain/PDEase-like"/>
    <property type="match status" value="1"/>
</dbReference>
<dbReference type="PANTHER" id="PTHR46246">
    <property type="entry name" value="GUANOSINE-3',5'-BIS(DIPHOSPHATE) 3'-PYROPHOSPHOHYDROLASE MESH1"/>
    <property type="match status" value="1"/>
</dbReference>
<accession>A0A0U5JAF0</accession>
<evidence type="ECO:0000259" key="1">
    <source>
        <dbReference type="PROSITE" id="PS51831"/>
    </source>
</evidence>
<sequence length="234" mass="26551">MPSDPSFALGLERIRQAVNEARLLLQESIIHNPLKVMKGYEIFAAKLLSVYVQGEGMIEPDIQRILQAALFAIKKHRLQTRQDAELTAYIIHPIGVAQLLLSIGRVRDPDLIIAALLHDTVEDTQTTYEEITQQFGSRVAGFFEEVTDDKSLPKLERKRLQIEDAPDKSAGAAQIKLADKLYNLTDLTIHPPMDWSRERIQDYFKWAGQVVDRLPWVNAPLKQAIDLVMKEKLG</sequence>
<dbReference type="KEGG" id="pnl:PNK_1159"/>
<dbReference type="Proteomes" id="UP000069902">
    <property type="component" value="Chromosome cPNK"/>
</dbReference>
<gene>
    <name evidence="2" type="ORF">PNK_1159</name>
</gene>
<keyword evidence="3" id="KW-1185">Reference proteome</keyword>
<evidence type="ECO:0000313" key="3">
    <source>
        <dbReference type="Proteomes" id="UP000069902"/>
    </source>
</evidence>
<evidence type="ECO:0000313" key="2">
    <source>
        <dbReference type="EMBL" id="CUI16776.1"/>
    </source>
</evidence>
<dbReference type="InterPro" id="IPR052194">
    <property type="entry name" value="MESH1"/>
</dbReference>
<proteinExistence type="predicted"/>
<reference evidence="3" key="1">
    <citation type="submission" date="2015-09" db="EMBL/GenBank/DDBJ databases">
        <authorList>
            <person name="Bertelli C."/>
        </authorList>
    </citation>
    <scope>NUCLEOTIDE SEQUENCE [LARGE SCALE GENOMIC DNA]</scope>
    <source>
        <strain evidence="3">KNic</strain>
    </source>
</reference>
<dbReference type="Gene3D" id="1.10.3210.10">
    <property type="entry name" value="Hypothetical protein af1432"/>
    <property type="match status" value="1"/>
</dbReference>
<dbReference type="EMBL" id="LN879502">
    <property type="protein sequence ID" value="CUI16776.1"/>
    <property type="molecule type" value="Genomic_DNA"/>
</dbReference>
<protein>
    <submittedName>
        <fullName evidence="2">HD domain-containing protein</fullName>
    </submittedName>
</protein>